<keyword evidence="7 10" id="KW-0256">Endoplasmic reticulum</keyword>
<dbReference type="GO" id="GO:0008250">
    <property type="term" value="C:oligosaccharyltransferase complex"/>
    <property type="evidence" value="ECO:0007669"/>
    <property type="project" value="UniProtKB-UniRule"/>
</dbReference>
<keyword evidence="9" id="KW-0472">Membrane</keyword>
<evidence type="ECO:0000313" key="12">
    <source>
        <dbReference type="EMBL" id="TNY20424.1"/>
    </source>
</evidence>
<evidence type="ECO:0000256" key="9">
    <source>
        <dbReference type="ARBA" id="ARBA00023136"/>
    </source>
</evidence>
<evidence type="ECO:0000256" key="11">
    <source>
        <dbReference type="SAM" id="MobiDB-lite"/>
    </source>
</evidence>
<evidence type="ECO:0000313" key="13">
    <source>
        <dbReference type="Proteomes" id="UP000311382"/>
    </source>
</evidence>
<evidence type="ECO:0000256" key="3">
    <source>
        <dbReference type="ARBA" id="ARBA00004922"/>
    </source>
</evidence>
<dbReference type="PANTHER" id="PTHR21049">
    <property type="entry name" value="RIBOPHORIN I"/>
    <property type="match status" value="1"/>
</dbReference>
<dbReference type="InterPro" id="IPR007676">
    <property type="entry name" value="Ribophorin_I"/>
</dbReference>
<dbReference type="Pfam" id="PF04597">
    <property type="entry name" value="Ribophorin_I"/>
    <property type="match status" value="1"/>
</dbReference>
<keyword evidence="8" id="KW-1133">Transmembrane helix</keyword>
<comment type="subunit">
    <text evidence="10">Component of the oligosaccharyltransferase (OST) complex.</text>
</comment>
<comment type="caution">
    <text evidence="12">The sequence shown here is derived from an EMBL/GenBank/DDBJ whole genome shotgun (WGS) entry which is preliminary data.</text>
</comment>
<evidence type="ECO:0000256" key="6">
    <source>
        <dbReference type="ARBA" id="ARBA00022729"/>
    </source>
</evidence>
<evidence type="ECO:0000256" key="1">
    <source>
        <dbReference type="ARBA" id="ARBA00002791"/>
    </source>
</evidence>
<accession>A0A5C5FWK1</accession>
<dbReference type="Proteomes" id="UP000311382">
    <property type="component" value="Unassembled WGS sequence"/>
</dbReference>
<dbReference type="UniPathway" id="UPA00378"/>
<dbReference type="PANTHER" id="PTHR21049:SF0">
    <property type="entry name" value="DOLICHYL-DIPHOSPHOOLIGOSACCHARIDE--PROTEIN GLYCOSYLTRANSFERASE SUBUNIT 1"/>
    <property type="match status" value="1"/>
</dbReference>
<comment type="similarity">
    <text evidence="4 10">Belongs to the OST1 family.</text>
</comment>
<reference evidence="12 13" key="1">
    <citation type="submission" date="2019-03" db="EMBL/GenBank/DDBJ databases">
        <title>Rhodosporidium diobovatum UCD-FST 08-225 genome sequencing, assembly, and annotation.</title>
        <authorList>
            <person name="Fakankun I.U."/>
            <person name="Fristensky B."/>
            <person name="Levin D.B."/>
        </authorList>
    </citation>
    <scope>NUCLEOTIDE SEQUENCE [LARGE SCALE GENOMIC DNA]</scope>
    <source>
        <strain evidence="12 13">UCD-FST 08-225</strain>
    </source>
</reference>
<comment type="pathway">
    <text evidence="3 10">Protein modification; protein glycosylation.</text>
</comment>
<gene>
    <name evidence="12" type="ORF">DMC30DRAFT_365005</name>
</gene>
<evidence type="ECO:0000256" key="8">
    <source>
        <dbReference type="ARBA" id="ARBA00022989"/>
    </source>
</evidence>
<dbReference type="OrthoDB" id="310030at2759"/>
<organism evidence="12 13">
    <name type="scientific">Rhodotorula diobovata</name>
    <dbReference type="NCBI Taxonomy" id="5288"/>
    <lineage>
        <taxon>Eukaryota</taxon>
        <taxon>Fungi</taxon>
        <taxon>Dikarya</taxon>
        <taxon>Basidiomycota</taxon>
        <taxon>Pucciniomycotina</taxon>
        <taxon>Microbotryomycetes</taxon>
        <taxon>Sporidiobolales</taxon>
        <taxon>Sporidiobolaceae</taxon>
        <taxon>Rhodotorula</taxon>
    </lineage>
</organism>
<feature type="chain" id="PRO_5023153633" description="Dolichyl-diphosphooligosaccharide--protein glycosyltransferase subunit 1" evidence="10">
    <location>
        <begin position="20"/>
        <end position="531"/>
    </location>
</feature>
<evidence type="ECO:0000256" key="2">
    <source>
        <dbReference type="ARBA" id="ARBA00004115"/>
    </source>
</evidence>
<keyword evidence="13" id="KW-1185">Reference proteome</keyword>
<protein>
    <recommendedName>
        <fullName evidence="10">Dolichyl-diphosphooligosaccharide--protein glycosyltransferase subunit 1</fullName>
    </recommendedName>
</protein>
<comment type="subcellular location">
    <subcellularLocation>
        <location evidence="2 10">Endoplasmic reticulum membrane</location>
        <topology evidence="2 10">Single-pass type I membrane protein</topology>
    </subcellularLocation>
</comment>
<keyword evidence="12" id="KW-0808">Transferase</keyword>
<comment type="function">
    <text evidence="1 10">Subunit of the oligosaccharyl transferase (OST) complex that catalyzes the initial transfer of a defined glycan (Glc(3)Man(9)GlcNAc(2) in eukaryotes) from the lipid carrier dolichol-pyrophosphate to an asparagine residue within an Asn-X-Ser/Thr consensus motif in nascent polypeptide chains, the first step in protein N-glycosylation. N-glycosylation occurs cotranslationally and the complex associates with the Sec61 complex at the channel-forming translocon complex that mediates protein translocation across the endoplasmic reticulum (ER). All subunits are required for a maximal enzyme activity.</text>
</comment>
<dbReference type="AlphaFoldDB" id="A0A5C5FWK1"/>
<dbReference type="GO" id="GO:0018279">
    <property type="term" value="P:protein N-linked glycosylation via asparagine"/>
    <property type="evidence" value="ECO:0007669"/>
    <property type="project" value="TreeGrafter"/>
</dbReference>
<dbReference type="GO" id="GO:0016740">
    <property type="term" value="F:transferase activity"/>
    <property type="evidence" value="ECO:0007669"/>
    <property type="project" value="UniProtKB-KW"/>
</dbReference>
<name>A0A5C5FWK1_9BASI</name>
<dbReference type="EMBL" id="SOZI01000067">
    <property type="protein sequence ID" value="TNY20424.1"/>
    <property type="molecule type" value="Genomic_DNA"/>
</dbReference>
<dbReference type="STRING" id="5288.A0A5C5FWK1"/>
<feature type="region of interest" description="Disordered" evidence="11">
    <location>
        <begin position="323"/>
        <end position="346"/>
    </location>
</feature>
<feature type="signal peptide" evidence="10">
    <location>
        <begin position="1"/>
        <end position="19"/>
    </location>
</feature>
<sequence length="531" mass="56838">MRISSLLRVPVLGAALAAAATPAAPPPRAAPASAWSPSALSSTIELAGSIARSTAAYTLRKDPSNPDHADQWVVGVRGAGRNAGFVEATEGKGNAKRRIDLVEVGGDEETTFYQLSLVPPHSSDMTYVTLSVDLPHALRPEPASMPQNADAIYMLFEGDLLAPLTGLSPSQRSKLTDMKVRIKTPTPRVVSASAPDGFALHQQPGSATLTFTLQGDAATLPPQVARVHYQQPEAIASIRSLERVVELSHWGANLAVQDTIDLFNAGPKLMGQFARIDYQKASMHRRQHVTAVSSLSLQLPPSTHNPYFYDVVGNVSTSRFRPSSSSSLSGAASNKPLLPSQKRRREPAVLDLQPRYPLLGGWNYSFTVGYDLPLGEFVKARGGGEKGRYVAAVPFLTPVKDVSIEDVRVEVRLPEGARDISVHAPFPLTSLSFPSTASPATEGNVAWTYLDSTGRPTVVMTKRACSDRHGQDVLIEYTLPPLVDAFQKPLACATVLFTLFVAVILAKRVSCGIKAPRSRVAVGGGAEKVKA</sequence>
<evidence type="ECO:0000256" key="7">
    <source>
        <dbReference type="ARBA" id="ARBA00022824"/>
    </source>
</evidence>
<evidence type="ECO:0000256" key="4">
    <source>
        <dbReference type="ARBA" id="ARBA00008905"/>
    </source>
</evidence>
<keyword evidence="6 10" id="KW-0732">Signal</keyword>
<feature type="compositionally biased region" description="Low complexity" evidence="11">
    <location>
        <begin position="323"/>
        <end position="333"/>
    </location>
</feature>
<evidence type="ECO:0000256" key="5">
    <source>
        <dbReference type="ARBA" id="ARBA00022692"/>
    </source>
</evidence>
<evidence type="ECO:0000256" key="10">
    <source>
        <dbReference type="RuleBase" id="RU361143"/>
    </source>
</evidence>
<keyword evidence="5" id="KW-0812">Transmembrane</keyword>
<proteinExistence type="inferred from homology"/>